<dbReference type="EMBL" id="JACIBX010000002">
    <property type="protein sequence ID" value="MBB3711318.1"/>
    <property type="molecule type" value="Genomic_DNA"/>
</dbReference>
<feature type="transmembrane region" description="Helical" evidence="1">
    <location>
        <begin position="70"/>
        <end position="89"/>
    </location>
</feature>
<comment type="caution">
    <text evidence="2">The sequence shown here is derived from an EMBL/GenBank/DDBJ whole genome shotgun (WGS) entry which is preliminary data.</text>
</comment>
<feature type="transmembrane region" description="Helical" evidence="1">
    <location>
        <begin position="28"/>
        <end position="49"/>
    </location>
</feature>
<dbReference type="Proteomes" id="UP000576152">
    <property type="component" value="Unassembled WGS sequence"/>
</dbReference>
<dbReference type="Pfam" id="PF04186">
    <property type="entry name" value="FxsA"/>
    <property type="match status" value="1"/>
</dbReference>
<dbReference type="PANTHER" id="PTHR35335:SF1">
    <property type="entry name" value="UPF0716 PROTEIN FXSA"/>
    <property type="match status" value="1"/>
</dbReference>
<sequence length="159" mass="17368">MWLFIAFLAVPLIEIGLFIQVGGLIGLWPTLLIVVLTAIAGTALVRGQGMQAIARLKRSINDFSDPSRPLADGAMILFAGALLLTPGFFTDACGFALLVPAVRSRVFRLLKDKVKVTQFQTGAPHRPDPTAPRDTVIDGDFHELDESRRPTHPSGWTRH</sequence>
<dbReference type="InterPro" id="IPR007313">
    <property type="entry name" value="FxsA"/>
</dbReference>
<reference evidence="2 3" key="1">
    <citation type="submission" date="2020-08" db="EMBL/GenBank/DDBJ databases">
        <title>Genomic Encyclopedia of Type Strains, Phase III (KMG-III): the genomes of soil and plant-associated and newly described type strains.</title>
        <authorList>
            <person name="Whitman W."/>
        </authorList>
    </citation>
    <scope>NUCLEOTIDE SEQUENCE [LARGE SCALE GENOMIC DNA]</scope>
    <source>
        <strain evidence="2 3">CECT 8572</strain>
    </source>
</reference>
<evidence type="ECO:0000256" key="1">
    <source>
        <dbReference type="SAM" id="Phobius"/>
    </source>
</evidence>
<gene>
    <name evidence="2" type="ORF">FHS00_000880</name>
</gene>
<dbReference type="RefSeq" id="WP_183470242.1">
    <property type="nucleotide sequence ID" value="NZ_JACIBX010000002.1"/>
</dbReference>
<evidence type="ECO:0000313" key="2">
    <source>
        <dbReference type="EMBL" id="MBB3711318.1"/>
    </source>
</evidence>
<evidence type="ECO:0000313" key="3">
    <source>
        <dbReference type="Proteomes" id="UP000576152"/>
    </source>
</evidence>
<proteinExistence type="predicted"/>
<keyword evidence="3" id="KW-1185">Reference proteome</keyword>
<name>A0ABR6HLA0_9RHOB</name>
<keyword evidence="1" id="KW-1133">Transmembrane helix</keyword>
<protein>
    <submittedName>
        <fullName evidence="2">UPF0716 protein FxsA</fullName>
    </submittedName>
</protein>
<keyword evidence="1" id="KW-0812">Transmembrane</keyword>
<dbReference type="PANTHER" id="PTHR35335">
    <property type="entry name" value="UPF0716 PROTEIN FXSA"/>
    <property type="match status" value="1"/>
</dbReference>
<keyword evidence="1" id="KW-0472">Membrane</keyword>
<accession>A0ABR6HLA0</accession>
<organism evidence="2 3">
    <name type="scientific">Limimaricola variabilis</name>
    <dbReference type="NCBI Taxonomy" id="1492771"/>
    <lineage>
        <taxon>Bacteria</taxon>
        <taxon>Pseudomonadati</taxon>
        <taxon>Pseudomonadota</taxon>
        <taxon>Alphaproteobacteria</taxon>
        <taxon>Rhodobacterales</taxon>
        <taxon>Paracoccaceae</taxon>
        <taxon>Limimaricola</taxon>
    </lineage>
</organism>
<dbReference type="NCBIfam" id="NF008528">
    <property type="entry name" value="PRK11463.1-2"/>
    <property type="match status" value="1"/>
</dbReference>